<feature type="transmembrane region" description="Helical" evidence="8">
    <location>
        <begin position="62"/>
        <end position="84"/>
    </location>
</feature>
<gene>
    <name evidence="9" type="ORF">Q5H94_09065</name>
</gene>
<feature type="transmembrane region" description="Helical" evidence="8">
    <location>
        <begin position="207"/>
        <end position="227"/>
    </location>
</feature>
<feature type="transmembrane region" description="Helical" evidence="8">
    <location>
        <begin position="375"/>
        <end position="394"/>
    </location>
</feature>
<evidence type="ECO:0000256" key="2">
    <source>
        <dbReference type="ARBA" id="ARBA00022475"/>
    </source>
</evidence>
<feature type="transmembrane region" description="Helical" evidence="8">
    <location>
        <begin position="15"/>
        <end position="35"/>
    </location>
</feature>
<name>A0ABT8ZZ58_9SPHN</name>
<dbReference type="EMBL" id="JAUQSZ010000005">
    <property type="protein sequence ID" value="MDO7842477.1"/>
    <property type="molecule type" value="Genomic_DNA"/>
</dbReference>
<evidence type="ECO:0000256" key="5">
    <source>
        <dbReference type="ARBA" id="ARBA00022692"/>
    </source>
</evidence>
<organism evidence="9 10">
    <name type="scientific">Sphingomonas immobilis</name>
    <dbReference type="NCBI Taxonomy" id="3063997"/>
    <lineage>
        <taxon>Bacteria</taxon>
        <taxon>Pseudomonadati</taxon>
        <taxon>Pseudomonadota</taxon>
        <taxon>Alphaproteobacteria</taxon>
        <taxon>Sphingomonadales</taxon>
        <taxon>Sphingomonadaceae</taxon>
        <taxon>Sphingomonas</taxon>
    </lineage>
</organism>
<comment type="subcellular location">
    <subcellularLocation>
        <location evidence="1">Cell membrane</location>
        <topology evidence="1">Multi-pass membrane protein</topology>
    </subcellularLocation>
</comment>
<sequence>MGLDDRIARVEQARWGLPAIVAVALAVRLALALALPQQPISDGLWYMDHAAEMARGLGYQEAGYVTAFWPVGYPAVLAAAMSLLGPTLSAAILLNLIATAAIVLLIVRIGAQLGLDGLATRIAAALYALYPAHIVYAGQPVSETVATAVAMAAFALLIGARGRRWGSLAAGLLFGIATLMRPQMMFFPAGMLVAMALTLRDFGWRGALRAALPLYLALAAVVTPWSLRNAAELGAAVPVSTNGGIALYYGANDRATGDWYAWERTPVWDATGVGIPYKQHIVEQVELDRRFKALAVDWIKRNPGRWTALGFRKMALLWERDSDAFWALDIGYPALATPIAAVRVFNQLCYFAILALGLSALGVALPALWRRERLAPLLMLACMPAFATLTAFAFTGQGRYHYPAMPFLFVAAGWTLAALLRWWAARSPAPLLRATAA</sequence>
<evidence type="ECO:0000256" key="4">
    <source>
        <dbReference type="ARBA" id="ARBA00022679"/>
    </source>
</evidence>
<feature type="transmembrane region" description="Helical" evidence="8">
    <location>
        <begin position="406"/>
        <end position="424"/>
    </location>
</feature>
<dbReference type="EC" id="2.4.-.-" evidence="9"/>
<protein>
    <submittedName>
        <fullName evidence="9">Glycosyltransferase family 39 protein</fullName>
        <ecNumber evidence="9">2.4.-.-</ecNumber>
    </submittedName>
</protein>
<dbReference type="PANTHER" id="PTHR33908:SF11">
    <property type="entry name" value="MEMBRANE PROTEIN"/>
    <property type="match status" value="1"/>
</dbReference>
<evidence type="ECO:0000256" key="7">
    <source>
        <dbReference type="ARBA" id="ARBA00023136"/>
    </source>
</evidence>
<evidence type="ECO:0000256" key="6">
    <source>
        <dbReference type="ARBA" id="ARBA00022989"/>
    </source>
</evidence>
<feature type="transmembrane region" description="Helical" evidence="8">
    <location>
        <begin position="90"/>
        <end position="111"/>
    </location>
</feature>
<feature type="transmembrane region" description="Helical" evidence="8">
    <location>
        <begin position="348"/>
        <end position="369"/>
    </location>
</feature>
<dbReference type="InterPro" id="IPR050297">
    <property type="entry name" value="LipidA_mod_glycosyltrf_83"/>
</dbReference>
<evidence type="ECO:0000256" key="1">
    <source>
        <dbReference type="ARBA" id="ARBA00004651"/>
    </source>
</evidence>
<keyword evidence="6 8" id="KW-1133">Transmembrane helix</keyword>
<dbReference type="GO" id="GO:0016757">
    <property type="term" value="F:glycosyltransferase activity"/>
    <property type="evidence" value="ECO:0007669"/>
    <property type="project" value="UniProtKB-KW"/>
</dbReference>
<dbReference type="PANTHER" id="PTHR33908">
    <property type="entry name" value="MANNOSYLTRANSFERASE YKCB-RELATED"/>
    <property type="match status" value="1"/>
</dbReference>
<reference evidence="9" key="1">
    <citation type="submission" date="2023-07" db="EMBL/GenBank/DDBJ databases">
        <authorList>
            <person name="Kim M.K."/>
        </authorList>
    </citation>
    <scope>NUCLEOTIDE SEQUENCE</scope>
    <source>
        <strain evidence="9">CA1-15</strain>
    </source>
</reference>
<feature type="transmembrane region" description="Helical" evidence="8">
    <location>
        <begin position="144"/>
        <end position="160"/>
    </location>
</feature>
<keyword evidence="7 8" id="KW-0472">Membrane</keyword>
<evidence type="ECO:0000313" key="10">
    <source>
        <dbReference type="Proteomes" id="UP001176468"/>
    </source>
</evidence>
<evidence type="ECO:0000313" key="9">
    <source>
        <dbReference type="EMBL" id="MDO7842477.1"/>
    </source>
</evidence>
<evidence type="ECO:0000256" key="3">
    <source>
        <dbReference type="ARBA" id="ARBA00022676"/>
    </source>
</evidence>
<evidence type="ECO:0000256" key="8">
    <source>
        <dbReference type="SAM" id="Phobius"/>
    </source>
</evidence>
<keyword evidence="3 9" id="KW-0328">Glycosyltransferase</keyword>
<dbReference type="RefSeq" id="WP_304560938.1">
    <property type="nucleotide sequence ID" value="NZ_JAUQSZ010000005.1"/>
</dbReference>
<comment type="caution">
    <text evidence="9">The sequence shown here is derived from an EMBL/GenBank/DDBJ whole genome shotgun (WGS) entry which is preliminary data.</text>
</comment>
<dbReference type="Proteomes" id="UP001176468">
    <property type="component" value="Unassembled WGS sequence"/>
</dbReference>
<keyword evidence="10" id="KW-1185">Reference proteome</keyword>
<proteinExistence type="predicted"/>
<keyword evidence="4 9" id="KW-0808">Transferase</keyword>
<feature type="transmembrane region" description="Helical" evidence="8">
    <location>
        <begin position="172"/>
        <end position="195"/>
    </location>
</feature>
<keyword evidence="2" id="KW-1003">Cell membrane</keyword>
<accession>A0ABT8ZZ58</accession>
<keyword evidence="5 8" id="KW-0812">Transmembrane</keyword>